<reference evidence="1 2" key="1">
    <citation type="journal article" date="2016" name="Nat. Commun.">
        <title>Thousands of microbial genomes shed light on interconnected biogeochemical processes in an aquifer system.</title>
        <authorList>
            <person name="Anantharaman K."/>
            <person name="Brown C.T."/>
            <person name="Hug L.A."/>
            <person name="Sharon I."/>
            <person name="Castelle C.J."/>
            <person name="Probst A.J."/>
            <person name="Thomas B.C."/>
            <person name="Singh A."/>
            <person name="Wilkins M.J."/>
            <person name="Karaoz U."/>
            <person name="Brodie E.L."/>
            <person name="Williams K.H."/>
            <person name="Hubbard S.S."/>
            <person name="Banfield J.F."/>
        </authorList>
    </citation>
    <scope>NUCLEOTIDE SEQUENCE [LARGE SCALE GENOMIC DNA]</scope>
</reference>
<comment type="caution">
    <text evidence="1">The sequence shown here is derived from an EMBL/GenBank/DDBJ whole genome shotgun (WGS) entry which is preliminary data.</text>
</comment>
<dbReference type="Proteomes" id="UP000177745">
    <property type="component" value="Unassembled WGS sequence"/>
</dbReference>
<sequence length="425" mass="49297">MKISSLDRKIYQNYKEARAKLTLKTGDIFTKYLAIQPKKHLELLKNIGGQIPQINPHKTIFVLIPAFYEANFILQTLEALLPKNSDALRFWNNNVVVIILNNYCLRKPDTETPQLVRQFKQKKQFQDIFVINYSFPNKRSNVGYCRKILHDLVILKAEDSDINLADSIFVSFDADILEVDLRIFSKAYKVMRGNAKIDAIQGKMTRLPKGIYRNNLFYIFSAIYDEVRNEWQSRKYRNSGVPKYNFMWNRIFTYGTGLFLRPSVYCEIGGFDGLSLGEDYAIGSKISFLRATGPDSFKNSNVNTVRALNYITVNHPRRDLYAFINGAAVYNKFGLYSHDQKIRKTGIEWGDTYKKIKREMPLNNSNLLVILRTLLDKSAKRISDPTENMAILNRAIQKVKNNSKKLPTRTIYRLDSALEKLNHKR</sequence>
<evidence type="ECO:0000313" key="2">
    <source>
        <dbReference type="Proteomes" id="UP000177745"/>
    </source>
</evidence>
<dbReference type="Gene3D" id="3.90.550.10">
    <property type="entry name" value="Spore Coat Polysaccharide Biosynthesis Protein SpsA, Chain A"/>
    <property type="match status" value="1"/>
</dbReference>
<dbReference type="EMBL" id="MGKY01000006">
    <property type="protein sequence ID" value="OGN34098.1"/>
    <property type="molecule type" value="Genomic_DNA"/>
</dbReference>
<evidence type="ECO:0000313" key="1">
    <source>
        <dbReference type="EMBL" id="OGN34098.1"/>
    </source>
</evidence>
<organism evidence="1 2">
    <name type="scientific">Candidatus Yanofskybacteria bacterium RIFCSPLOWO2_12_FULL_43_11b</name>
    <dbReference type="NCBI Taxonomy" id="1802710"/>
    <lineage>
        <taxon>Bacteria</taxon>
        <taxon>Candidatus Yanofskyibacteriota</taxon>
    </lineage>
</organism>
<gene>
    <name evidence="1" type="ORF">A3G51_00735</name>
</gene>
<protein>
    <recommendedName>
        <fullName evidence="3">Glycosyltransferase 2-like domain-containing protein</fullName>
    </recommendedName>
</protein>
<evidence type="ECO:0008006" key="3">
    <source>
        <dbReference type="Google" id="ProtNLM"/>
    </source>
</evidence>
<dbReference type="AlphaFoldDB" id="A0A1F8HAU3"/>
<proteinExistence type="predicted"/>
<dbReference type="InterPro" id="IPR029044">
    <property type="entry name" value="Nucleotide-diphossugar_trans"/>
</dbReference>
<name>A0A1F8HAU3_9BACT</name>
<accession>A0A1F8HAU3</accession>
<dbReference type="SUPFAM" id="SSF53448">
    <property type="entry name" value="Nucleotide-diphospho-sugar transferases"/>
    <property type="match status" value="1"/>
</dbReference>